<feature type="domain" description="N-acetyltransferase" evidence="6">
    <location>
        <begin position="1"/>
        <end position="140"/>
    </location>
</feature>
<dbReference type="GO" id="GO:0005840">
    <property type="term" value="C:ribosome"/>
    <property type="evidence" value="ECO:0007669"/>
    <property type="project" value="UniProtKB-KW"/>
</dbReference>
<dbReference type="PROSITE" id="PS51186">
    <property type="entry name" value="GNAT"/>
    <property type="match status" value="1"/>
</dbReference>
<dbReference type="GO" id="GO:0008999">
    <property type="term" value="F:protein-N-terminal-alanine acetyltransferase activity"/>
    <property type="evidence" value="ECO:0007669"/>
    <property type="project" value="UniProtKB-EC"/>
</dbReference>
<accession>A0AB39KMY0</accession>
<evidence type="ECO:0000256" key="3">
    <source>
        <dbReference type="ARBA" id="ARBA00022679"/>
    </source>
</evidence>
<evidence type="ECO:0000259" key="6">
    <source>
        <dbReference type="PROSITE" id="PS51186"/>
    </source>
</evidence>
<dbReference type="AlphaFoldDB" id="A0AB39KMY0"/>
<proteinExistence type="inferred from homology"/>
<evidence type="ECO:0000256" key="2">
    <source>
        <dbReference type="ARBA" id="ARBA00022490"/>
    </source>
</evidence>
<sequence length="141" mass="15300">MKTALAQDAGALAALHRAAFDAPWSEAELADLMEDGAFALVEDGQGFILCRVVLDEAEILTIAVDPAARRLGLGRKLVLQAADQARQNGARSLFLEVAIDNLAAIGLYEATDFAQVGRRRGYYRRPDGEVDALVMRRDLNT</sequence>
<organism evidence="7">
    <name type="scientific">Caulobacter sp. 73W</name>
    <dbReference type="NCBI Taxonomy" id="3161137"/>
    <lineage>
        <taxon>Bacteria</taxon>
        <taxon>Pseudomonadati</taxon>
        <taxon>Pseudomonadota</taxon>
        <taxon>Alphaproteobacteria</taxon>
        <taxon>Caulobacterales</taxon>
        <taxon>Caulobacteraceae</taxon>
        <taxon>Caulobacter</taxon>
    </lineage>
</organism>
<keyword evidence="7" id="KW-0689">Ribosomal protein</keyword>
<evidence type="ECO:0000256" key="1">
    <source>
        <dbReference type="ARBA" id="ARBA00005395"/>
    </source>
</evidence>
<dbReference type="CDD" id="cd04301">
    <property type="entry name" value="NAT_SF"/>
    <property type="match status" value="1"/>
</dbReference>
<comment type="similarity">
    <text evidence="1 5">Belongs to the acetyltransferase family. RimI subfamily.</text>
</comment>
<dbReference type="RefSeq" id="WP_369058008.1">
    <property type="nucleotide sequence ID" value="NZ_CP158375.1"/>
</dbReference>
<dbReference type="EMBL" id="CP158375">
    <property type="protein sequence ID" value="XDO95155.1"/>
    <property type="molecule type" value="Genomic_DNA"/>
</dbReference>
<keyword evidence="3 7" id="KW-0808">Transferase</keyword>
<dbReference type="NCBIfam" id="TIGR01575">
    <property type="entry name" value="rimI"/>
    <property type="match status" value="1"/>
</dbReference>
<evidence type="ECO:0000256" key="4">
    <source>
        <dbReference type="ARBA" id="ARBA00023315"/>
    </source>
</evidence>
<comment type="catalytic activity">
    <reaction evidence="5">
        <text>N-terminal L-alanyl-[ribosomal protein bS18] + acetyl-CoA = N-terminal N(alpha)-acetyl-L-alanyl-[ribosomal protein bS18] + CoA + H(+)</text>
        <dbReference type="Rhea" id="RHEA:43756"/>
        <dbReference type="Rhea" id="RHEA-COMP:10676"/>
        <dbReference type="Rhea" id="RHEA-COMP:10677"/>
        <dbReference type="ChEBI" id="CHEBI:15378"/>
        <dbReference type="ChEBI" id="CHEBI:57287"/>
        <dbReference type="ChEBI" id="CHEBI:57288"/>
        <dbReference type="ChEBI" id="CHEBI:64718"/>
        <dbReference type="ChEBI" id="CHEBI:83683"/>
        <dbReference type="EC" id="2.3.1.266"/>
    </reaction>
</comment>
<dbReference type="InterPro" id="IPR000182">
    <property type="entry name" value="GNAT_dom"/>
</dbReference>
<evidence type="ECO:0000256" key="5">
    <source>
        <dbReference type="RuleBase" id="RU363094"/>
    </source>
</evidence>
<evidence type="ECO:0000313" key="7">
    <source>
        <dbReference type="EMBL" id="XDO95155.1"/>
    </source>
</evidence>
<dbReference type="EC" id="2.3.1.266" evidence="5"/>
<comment type="subcellular location">
    <subcellularLocation>
        <location evidence="5">Cytoplasm</location>
    </subcellularLocation>
</comment>
<gene>
    <name evidence="7" type="primary">rimI</name>
    <name evidence="7" type="ORF">ABOZ73_09960</name>
</gene>
<dbReference type="Pfam" id="PF00583">
    <property type="entry name" value="Acetyltransf_1"/>
    <property type="match status" value="1"/>
</dbReference>
<dbReference type="GO" id="GO:0005737">
    <property type="term" value="C:cytoplasm"/>
    <property type="evidence" value="ECO:0007669"/>
    <property type="project" value="UniProtKB-SubCell"/>
</dbReference>
<keyword evidence="7" id="KW-0687">Ribonucleoprotein</keyword>
<dbReference type="Gene3D" id="3.40.630.30">
    <property type="match status" value="1"/>
</dbReference>
<comment type="function">
    <text evidence="5">Acetylates the N-terminal alanine of ribosomal protein bS18.</text>
</comment>
<protein>
    <recommendedName>
        <fullName evidence="5">[Ribosomal protein bS18]-alanine N-acetyltransferase</fullName>
        <ecNumber evidence="5">2.3.1.266</ecNumber>
    </recommendedName>
</protein>
<keyword evidence="2 5" id="KW-0963">Cytoplasm</keyword>
<name>A0AB39KMY0_9CAUL</name>
<dbReference type="InterPro" id="IPR006464">
    <property type="entry name" value="AcTrfase_RimI/Ard1"/>
</dbReference>
<dbReference type="SUPFAM" id="SSF55729">
    <property type="entry name" value="Acyl-CoA N-acyltransferases (Nat)"/>
    <property type="match status" value="1"/>
</dbReference>
<reference evidence="7" key="1">
    <citation type="submission" date="2024-06" db="EMBL/GenBank/DDBJ databases">
        <title>Caulobacter inopinatus, sp. nov.</title>
        <authorList>
            <person name="Donachie S.P."/>
        </authorList>
    </citation>
    <scope>NUCLEOTIDE SEQUENCE</scope>
    <source>
        <strain evidence="7">73W</strain>
    </source>
</reference>
<dbReference type="InterPro" id="IPR050680">
    <property type="entry name" value="YpeA/RimI_acetyltransf"/>
</dbReference>
<dbReference type="PANTHER" id="PTHR43420">
    <property type="entry name" value="ACETYLTRANSFERASE"/>
    <property type="match status" value="1"/>
</dbReference>
<dbReference type="InterPro" id="IPR016181">
    <property type="entry name" value="Acyl_CoA_acyltransferase"/>
</dbReference>
<dbReference type="PANTHER" id="PTHR43420:SF44">
    <property type="entry name" value="ACETYLTRANSFERASE YPEA"/>
    <property type="match status" value="1"/>
</dbReference>
<keyword evidence="4 7" id="KW-0012">Acyltransferase</keyword>